<dbReference type="EMBL" id="LT841305">
    <property type="protein sequence ID" value="SMH66788.1"/>
    <property type="molecule type" value="Genomic_DNA"/>
</dbReference>
<evidence type="ECO:0000313" key="1">
    <source>
        <dbReference type="EMBL" id="CDQ08585.1"/>
    </source>
</evidence>
<reference evidence="1" key="1">
    <citation type="submission" date="2014-03" db="EMBL/GenBank/DDBJ databases">
        <authorList>
            <person name="Genoscope - CEA"/>
        </authorList>
    </citation>
    <scope>NUCLEOTIDE SEQUENCE [LARGE SCALE GENOMIC DNA]</scope>
    <source>
        <strain evidence="1">CF27</strain>
    </source>
</reference>
<protein>
    <submittedName>
        <fullName evidence="1">Uncharacterized protein</fullName>
    </submittedName>
</protein>
<evidence type="ECO:0000313" key="2">
    <source>
        <dbReference type="EMBL" id="SMH66788.1"/>
    </source>
</evidence>
<reference evidence="1" key="2">
    <citation type="submission" date="2014-07" db="EMBL/GenBank/DDBJ databases">
        <title>Initial genome analysis of the psychrotolerant acidophile Acidithiobacillus ferrivorans CF27: insights into iron and sulfur oxidation pathways and into biofilm formation.</title>
        <authorList>
            <person name="Talla E."/>
            <person name="Hedrich S."/>
            <person name="Mangenot S."/>
            <person name="Ji B."/>
            <person name="Johnson D.B."/>
            <person name="Barbe V."/>
            <person name="Bonnefoy V."/>
        </authorList>
    </citation>
    <scope>NUCLEOTIDE SEQUENCE [LARGE SCALE GENOMIC DNA]</scope>
    <source>
        <strain evidence="1">CF27</strain>
    </source>
</reference>
<dbReference type="Proteomes" id="UP000193925">
    <property type="component" value="Chromosome AFERRI"/>
</dbReference>
<name>A0A060UJA5_9PROT</name>
<keyword evidence="3" id="KW-1185">Reference proteome</keyword>
<proteinExistence type="predicted"/>
<organism evidence="1">
    <name type="scientific">Acidithiobacillus ferrivorans</name>
    <dbReference type="NCBI Taxonomy" id="160808"/>
    <lineage>
        <taxon>Bacteria</taxon>
        <taxon>Pseudomonadati</taxon>
        <taxon>Pseudomonadota</taxon>
        <taxon>Acidithiobacillia</taxon>
        <taxon>Acidithiobacillales</taxon>
        <taxon>Acidithiobacillaceae</taxon>
        <taxon>Acidithiobacillus</taxon>
    </lineage>
</organism>
<evidence type="ECO:0000313" key="3">
    <source>
        <dbReference type="Proteomes" id="UP000193925"/>
    </source>
</evidence>
<gene>
    <name evidence="1" type="ORF">AFERRI_100020</name>
    <name evidence="2" type="ORF">AFERRI_40137</name>
</gene>
<reference evidence="2 3" key="3">
    <citation type="submission" date="2017-03" db="EMBL/GenBank/DDBJ databases">
        <authorList>
            <person name="Regsiter A."/>
            <person name="William W."/>
        </authorList>
    </citation>
    <scope>NUCLEOTIDE SEQUENCE [LARGE SCALE GENOMIC DNA]</scope>
    <source>
        <strain evidence="2">PRJEB5721</strain>
    </source>
</reference>
<dbReference type="AlphaFoldDB" id="A0A060UJA5"/>
<sequence length="29" mass="3207">MTSADIDHIPADDIELHIVGACDNRLRTN</sequence>
<dbReference type="EMBL" id="CCCS020000002">
    <property type="protein sequence ID" value="CDQ08585.1"/>
    <property type="molecule type" value="Genomic_DNA"/>
</dbReference>
<accession>A0A060UJA5</accession>